<feature type="transmembrane region" description="Helical" evidence="2">
    <location>
        <begin position="46"/>
        <end position="63"/>
    </location>
</feature>
<feature type="domain" description="RCK N-terminal" evidence="3">
    <location>
        <begin position="119"/>
        <end position="236"/>
    </location>
</feature>
<dbReference type="AlphaFoldDB" id="A0A6M2BPE1"/>
<dbReference type="GO" id="GO:0008324">
    <property type="term" value="F:monoatomic cation transmembrane transporter activity"/>
    <property type="evidence" value="ECO:0007669"/>
    <property type="project" value="InterPro"/>
</dbReference>
<reference evidence="5 6" key="1">
    <citation type="journal article" date="2014" name="Int. J. Syst. Evol. Microbiol.">
        <title>Solimonas terrae sp. nov., isolated from soil.</title>
        <authorList>
            <person name="Kim S.J."/>
            <person name="Moon J.Y."/>
            <person name="Weon H.Y."/>
            <person name="Ahn J.H."/>
            <person name="Chen W.M."/>
            <person name="Kwon S.W."/>
        </authorList>
    </citation>
    <scope>NUCLEOTIDE SEQUENCE [LARGE SCALE GENOMIC DNA]</scope>
    <source>
        <strain evidence="5 6">KIS83-12</strain>
    </source>
</reference>
<keyword evidence="5" id="KW-0406">Ion transport</keyword>
<dbReference type="PROSITE" id="PS51201">
    <property type="entry name" value="RCK_N"/>
    <property type="match status" value="1"/>
</dbReference>
<sequence length="355" mass="37999">MPKIALPPMSLSHSPSRNLVNGLLFLAVLAPIAVLAYMLLGWSFGDALYMVVVTIFTVGYEEVRPIDTPELRAVTVALIVLGCTGVIYLTGALVQFFTLSQIQQVLGIKRMKSEIDQLQAHVIVCGFGRIGNMLTRELKAGKTRFVIIERSEPRVAEARDLGYLWVQGEATDEAVLKSAGIDRAAILATVLPDDAANVFITLSARSLNKNLRIIARGELPTTEGKLLHAGANEVVLPAHIGAERIAEMILFRNSTTLVRGSEQRKGFEQDLHGLGLELEVTAAAEGSPFVGLSIAEIERRAGGAFLIVALNRRDGSSLTRPPSDAVIGAGDGVVVIGRSGRVRALDAFAQAADLS</sequence>
<dbReference type="PROSITE" id="PS51202">
    <property type="entry name" value="RCK_C"/>
    <property type="match status" value="1"/>
</dbReference>
<feature type="transmembrane region" description="Helical" evidence="2">
    <location>
        <begin position="75"/>
        <end position="97"/>
    </location>
</feature>
<name>A0A6M2BPE1_9GAMM</name>
<evidence type="ECO:0000256" key="1">
    <source>
        <dbReference type="ARBA" id="ARBA00004651"/>
    </source>
</evidence>
<keyword evidence="2" id="KW-0812">Transmembrane</keyword>
<dbReference type="PANTHER" id="PTHR43833">
    <property type="entry name" value="POTASSIUM CHANNEL PROTEIN 2-RELATED-RELATED"/>
    <property type="match status" value="1"/>
</dbReference>
<dbReference type="GO" id="GO:0005886">
    <property type="term" value="C:plasma membrane"/>
    <property type="evidence" value="ECO:0007669"/>
    <property type="project" value="UniProtKB-SubCell"/>
</dbReference>
<keyword evidence="2" id="KW-1133">Transmembrane helix</keyword>
<dbReference type="Pfam" id="PF02254">
    <property type="entry name" value="TrkA_N"/>
    <property type="match status" value="1"/>
</dbReference>
<proteinExistence type="predicted"/>
<feature type="domain" description="RCK C-terminal" evidence="4">
    <location>
        <begin position="266"/>
        <end position="351"/>
    </location>
</feature>
<dbReference type="InterPro" id="IPR036721">
    <property type="entry name" value="RCK_C_sf"/>
</dbReference>
<keyword evidence="5" id="KW-0407">Ion channel</keyword>
<keyword evidence="5" id="KW-0813">Transport</keyword>
<evidence type="ECO:0000256" key="2">
    <source>
        <dbReference type="SAM" id="Phobius"/>
    </source>
</evidence>
<evidence type="ECO:0000259" key="4">
    <source>
        <dbReference type="PROSITE" id="PS51202"/>
    </source>
</evidence>
<dbReference type="Gene3D" id="3.30.70.1450">
    <property type="entry name" value="Regulator of K+ conductance, C-terminal domain"/>
    <property type="match status" value="1"/>
</dbReference>
<dbReference type="EMBL" id="JAAMOW010000002">
    <property type="protein sequence ID" value="NGY03903.1"/>
    <property type="molecule type" value="Genomic_DNA"/>
</dbReference>
<organism evidence="5 6">
    <name type="scientific">Solimonas terrae</name>
    <dbReference type="NCBI Taxonomy" id="1396819"/>
    <lineage>
        <taxon>Bacteria</taxon>
        <taxon>Pseudomonadati</taxon>
        <taxon>Pseudomonadota</taxon>
        <taxon>Gammaproteobacteria</taxon>
        <taxon>Nevskiales</taxon>
        <taxon>Nevskiaceae</taxon>
        <taxon>Solimonas</taxon>
    </lineage>
</organism>
<comment type="caution">
    <text evidence="5">The sequence shown here is derived from an EMBL/GenBank/DDBJ whole genome shotgun (WGS) entry which is preliminary data.</text>
</comment>
<evidence type="ECO:0000259" key="3">
    <source>
        <dbReference type="PROSITE" id="PS51201"/>
    </source>
</evidence>
<evidence type="ECO:0000313" key="6">
    <source>
        <dbReference type="Proteomes" id="UP000472676"/>
    </source>
</evidence>
<dbReference type="PANTHER" id="PTHR43833:SF9">
    <property type="entry name" value="POTASSIUM CHANNEL PROTEIN YUGO-RELATED"/>
    <property type="match status" value="1"/>
</dbReference>
<dbReference type="SUPFAM" id="SSF81324">
    <property type="entry name" value="Voltage-gated potassium channels"/>
    <property type="match status" value="1"/>
</dbReference>
<dbReference type="InterPro" id="IPR036291">
    <property type="entry name" value="NAD(P)-bd_dom_sf"/>
</dbReference>
<dbReference type="Pfam" id="PF02080">
    <property type="entry name" value="TrkA_C"/>
    <property type="match status" value="1"/>
</dbReference>
<feature type="transmembrane region" description="Helical" evidence="2">
    <location>
        <begin position="20"/>
        <end position="40"/>
    </location>
</feature>
<dbReference type="InterPro" id="IPR003148">
    <property type="entry name" value="RCK_N"/>
</dbReference>
<dbReference type="Pfam" id="PF07885">
    <property type="entry name" value="Ion_trans_2"/>
    <property type="match status" value="1"/>
</dbReference>
<dbReference type="SUPFAM" id="SSF51735">
    <property type="entry name" value="NAD(P)-binding Rossmann-fold domains"/>
    <property type="match status" value="1"/>
</dbReference>
<dbReference type="GO" id="GO:0006813">
    <property type="term" value="P:potassium ion transport"/>
    <property type="evidence" value="ECO:0007669"/>
    <property type="project" value="InterPro"/>
</dbReference>
<keyword evidence="6" id="KW-1185">Reference proteome</keyword>
<gene>
    <name evidence="5" type="ORF">G7Y85_03945</name>
</gene>
<dbReference type="InterPro" id="IPR006037">
    <property type="entry name" value="RCK_C"/>
</dbReference>
<keyword evidence="2" id="KW-0472">Membrane</keyword>
<dbReference type="SUPFAM" id="SSF116726">
    <property type="entry name" value="TrkA C-terminal domain-like"/>
    <property type="match status" value="1"/>
</dbReference>
<protein>
    <submittedName>
        <fullName evidence="5">Potassium channel protein</fullName>
    </submittedName>
</protein>
<dbReference type="Gene3D" id="1.10.287.70">
    <property type="match status" value="1"/>
</dbReference>
<accession>A0A6M2BPE1</accession>
<dbReference type="InterPro" id="IPR050721">
    <property type="entry name" value="Trk_Ktr_HKT_K-transport"/>
</dbReference>
<dbReference type="Proteomes" id="UP000472676">
    <property type="component" value="Unassembled WGS sequence"/>
</dbReference>
<comment type="subcellular location">
    <subcellularLocation>
        <location evidence="1">Cell membrane</location>
        <topology evidence="1">Multi-pass membrane protein</topology>
    </subcellularLocation>
</comment>
<evidence type="ECO:0000313" key="5">
    <source>
        <dbReference type="EMBL" id="NGY03903.1"/>
    </source>
</evidence>
<dbReference type="InterPro" id="IPR013099">
    <property type="entry name" value="K_chnl_dom"/>
</dbReference>
<dbReference type="Gene3D" id="3.40.50.720">
    <property type="entry name" value="NAD(P)-binding Rossmann-like Domain"/>
    <property type="match status" value="1"/>
</dbReference>